<feature type="domain" description="PilZ" evidence="1">
    <location>
        <begin position="3"/>
        <end position="79"/>
    </location>
</feature>
<protein>
    <recommendedName>
        <fullName evidence="1">PilZ domain-containing protein</fullName>
    </recommendedName>
</protein>
<dbReference type="STRING" id="504832.OCA5_c15620"/>
<proteinExistence type="predicted"/>
<evidence type="ECO:0000259" key="1">
    <source>
        <dbReference type="Pfam" id="PF07238"/>
    </source>
</evidence>
<dbReference type="Pfam" id="PF07238">
    <property type="entry name" value="PilZ"/>
    <property type="match status" value="1"/>
</dbReference>
<name>F8BZ82_AFIC5</name>
<dbReference type="EMBL" id="CP002826">
    <property type="protein sequence ID" value="AEI06278.1"/>
    <property type="molecule type" value="Genomic_DNA"/>
</dbReference>
<dbReference type="KEGG" id="ocg:OCA5_c15620"/>
<dbReference type="HOGENOM" id="CLU_158569_1_0_5"/>
<dbReference type="OrthoDB" id="7188320at2"/>
<dbReference type="InterPro" id="IPR009875">
    <property type="entry name" value="PilZ_domain"/>
</dbReference>
<evidence type="ECO:0000313" key="2">
    <source>
        <dbReference type="EMBL" id="AEI06278.1"/>
    </source>
</evidence>
<dbReference type="Gene3D" id="2.40.10.220">
    <property type="entry name" value="predicted glycosyltransferase like domains"/>
    <property type="match status" value="1"/>
</dbReference>
<organism evidence="2 3">
    <name type="scientific">Afipia carboxidovorans (strain ATCC 49405 / DSM 1227 / KCTC 32145 / OM5)</name>
    <name type="common">Oligotropha carboxidovorans</name>
    <dbReference type="NCBI Taxonomy" id="504832"/>
    <lineage>
        <taxon>Bacteria</taxon>
        <taxon>Pseudomonadati</taxon>
        <taxon>Pseudomonadota</taxon>
        <taxon>Alphaproteobacteria</taxon>
        <taxon>Hyphomicrobiales</taxon>
        <taxon>Nitrobacteraceae</taxon>
        <taxon>Afipia</taxon>
    </lineage>
</organism>
<dbReference type="GO" id="GO:0035438">
    <property type="term" value="F:cyclic-di-GMP binding"/>
    <property type="evidence" value="ECO:0007669"/>
    <property type="project" value="InterPro"/>
</dbReference>
<keyword evidence="3" id="KW-1185">Reference proteome</keyword>
<accession>F8BZ82</accession>
<dbReference type="AlphaFoldDB" id="F8BZ82"/>
<gene>
    <name evidence="2" type="ordered locus">OCA5_c15620</name>
</gene>
<evidence type="ECO:0000313" key="3">
    <source>
        <dbReference type="Proteomes" id="UP000007730"/>
    </source>
</evidence>
<dbReference type="eggNOG" id="ENOG5032MYP">
    <property type="taxonomic scope" value="Bacteria"/>
</dbReference>
<dbReference type="Proteomes" id="UP000007730">
    <property type="component" value="Chromosome"/>
</dbReference>
<reference evidence="2 3" key="1">
    <citation type="journal article" date="2011" name="J. Bacteriol.">
        <title>Complete genome sequences of the chemolithoautotrophic Oligotropha carboxidovorans strains OM4 and OM5.</title>
        <authorList>
            <person name="Volland S."/>
            <person name="Rachinger M."/>
            <person name="Strittmatter A."/>
            <person name="Daniel R."/>
            <person name="Gottschalk G."/>
            <person name="Meyer O."/>
        </authorList>
    </citation>
    <scope>NUCLEOTIDE SEQUENCE [LARGE SCALE GENOMIC DNA]</scope>
    <source>
        <strain evidence="3">ATCC 49405 / DSM 1227 / KCTC 32145 / OM5</strain>
    </source>
</reference>
<sequence>MVETRRAPRYRVSKSATIGYGRHAPGCVIRDLSITGAAIQVEDQTGIPDEFILFIEEDNLSLPCHVVWRRGYRLGVVFDD</sequence>
<dbReference type="SUPFAM" id="SSF141371">
    <property type="entry name" value="PilZ domain-like"/>
    <property type="match status" value="1"/>
</dbReference>